<evidence type="ECO:0000313" key="5">
    <source>
        <dbReference type="EMBL" id="HGY39976.1"/>
    </source>
</evidence>
<evidence type="ECO:0000259" key="4">
    <source>
        <dbReference type="Pfam" id="PF22335"/>
    </source>
</evidence>
<dbReference type="GO" id="GO:0051607">
    <property type="term" value="P:defense response to virus"/>
    <property type="evidence" value="ECO:0007669"/>
    <property type="project" value="UniProtKB-KW"/>
</dbReference>
<dbReference type="GO" id="GO:0000166">
    <property type="term" value="F:nucleotide binding"/>
    <property type="evidence" value="ECO:0007669"/>
    <property type="project" value="UniProtKB-KW"/>
</dbReference>
<feature type="domain" description="CRISPR-associated protein Cmr2 N-terminal" evidence="3">
    <location>
        <begin position="164"/>
        <end position="281"/>
    </location>
</feature>
<evidence type="ECO:0000256" key="1">
    <source>
        <dbReference type="ARBA" id="ARBA00022741"/>
    </source>
</evidence>
<accession>A0A7V4THS9</accession>
<name>A0A7V4THS9_9BACT</name>
<gene>
    <name evidence="5" type="primary">cas10</name>
    <name evidence="5" type="ORF">ENW11_09245</name>
</gene>
<protein>
    <submittedName>
        <fullName evidence="5">Type III-B CRISPR-associated protein Cas10/Cmr2</fullName>
    </submittedName>
</protein>
<dbReference type="Gene3D" id="3.30.70.270">
    <property type="match status" value="1"/>
</dbReference>
<dbReference type="NCBIfam" id="TIGR02577">
    <property type="entry name" value="cas_TM1794_Cmr2"/>
    <property type="match status" value="1"/>
</dbReference>
<dbReference type="AlphaFoldDB" id="A0A7V4THS9"/>
<dbReference type="Pfam" id="PF12469">
    <property type="entry name" value="Cmr2_N"/>
    <property type="match status" value="1"/>
</dbReference>
<proteinExistence type="predicted"/>
<feature type="domain" description="Cas10/Cmr2 second palm" evidence="4">
    <location>
        <begin position="563"/>
        <end position="757"/>
    </location>
</feature>
<dbReference type="EMBL" id="DTIY01000075">
    <property type="protein sequence ID" value="HGY39976.1"/>
    <property type="molecule type" value="Genomic_DNA"/>
</dbReference>
<dbReference type="InterPro" id="IPR043128">
    <property type="entry name" value="Rev_trsase/Diguanyl_cyclase"/>
</dbReference>
<dbReference type="InterPro" id="IPR013407">
    <property type="entry name" value="CRISPR-assoc_prot_Cmr2"/>
</dbReference>
<dbReference type="InterPro" id="IPR024615">
    <property type="entry name" value="CRISPR-assoc_Cmr2_N"/>
</dbReference>
<evidence type="ECO:0000256" key="2">
    <source>
        <dbReference type="ARBA" id="ARBA00023118"/>
    </source>
</evidence>
<dbReference type="CDD" id="cd09679">
    <property type="entry name" value="Cas10_III"/>
    <property type="match status" value="1"/>
</dbReference>
<evidence type="ECO:0000259" key="3">
    <source>
        <dbReference type="Pfam" id="PF12469"/>
    </source>
</evidence>
<dbReference type="Gene3D" id="3.30.70.2220">
    <property type="entry name" value="CRISPR-Cas system, Cmr2 subunit, D1 domain, cysteine cluster"/>
    <property type="match status" value="1"/>
</dbReference>
<keyword evidence="2" id="KW-0051">Antiviral defense</keyword>
<comment type="caution">
    <text evidence="5">The sequence shown here is derived from an EMBL/GenBank/DDBJ whole genome shotgun (WGS) entry which is preliminary data.</text>
</comment>
<keyword evidence="1" id="KW-0547">Nucleotide-binding</keyword>
<sequence length="893" mass="102460">MDDWEKKLFTFLYEPVDRCIDPEGYMERAKRYRELLGVREWEAWIPPVEETPFPPEICPSPFRELRHPLSGGRLEVHIDEEKDEILKIFEDAYKELGERFKGLSEEQGFLYLWRNLEEVIAEKSPGTTWGKYLPLFPADTRAPNYAIWERLRILSALEDNCSLFLFSIGPVQSFIAQARKTQDFYLGSYILSYLTFMAIEEVVDRYGPVSIVYPDLHRQPLMDWFLQKKRIALGSFKDSMLLVPTIPNRFVAIIPTVKSDKLKGLAKLLMEKVRKSWEDAASAILKAFAIQPDPDVEKKLNSQLQEFPYFHWVAIPWRSDGKDVVGIDEFESFFANLKPYREIARGIGGLPYELLYSALERSMGARKNLREFTQPEVLEKGRKCSVCGERDVVFFRESRNKGKFTRYGVPLLDLTGRKEVSLKFLADGEGLCAVCFVKRAFEVYLRESVSRSVFDKLTFPSTAEVACADFKRQVLSQKRKELQEYLKRAKDLFGEAFQEVEPLPKLKADFRGLENLEGEWFYEENLRKAYIEKELGISVDEERLKTLREALKTLYETTRPSSYYAVITFDGDDMGRWLSGALLPSIESTYAPGIWEGFPESLKDWIRGNFPRNADGFTRGLLTPMVHVSISRALKNFALEFVGKIVEEEHLGKLVYSGGDDVLAFVNLTDLFSIMRKLRAAFSGHIRVKNGRIEVNRDNASGFVEKDGRYLLTMGPKATGSMGVVIAHYKTPLQLVIRKAFAMERQAKGLQGKDAFAICFMRRSGEERVAKAHWRGQGVPDVIEALEKLQTVFRGNGKGVLSARFVQKVAAEFSRLKEKNGTLVLSQELFESLLKRLLRRSCEFPPGTQEQEKEGFVDEVFGILNPLFWDLEENIDTFVNFLAIVVFTVKEGE</sequence>
<dbReference type="Pfam" id="PF22335">
    <property type="entry name" value="Cas10-Cmr2_palm2"/>
    <property type="match status" value="1"/>
</dbReference>
<organism evidence="5">
    <name type="scientific">Candidatus Caldatribacterium saccharofermentans</name>
    <dbReference type="NCBI Taxonomy" id="1454753"/>
    <lineage>
        <taxon>Bacteria</taxon>
        <taxon>Pseudomonadati</taxon>
        <taxon>Atribacterota</taxon>
        <taxon>Atribacteria</taxon>
        <taxon>Atribacterales</taxon>
        <taxon>Candidatus Caldatribacteriaceae</taxon>
        <taxon>Candidatus Caldatribacterium</taxon>
    </lineage>
</organism>
<dbReference type="InterPro" id="IPR038242">
    <property type="entry name" value="Cmr2_N"/>
</dbReference>
<dbReference type="InterPro" id="IPR054767">
    <property type="entry name" value="Cas10-Cmr2_palm2"/>
</dbReference>
<reference evidence="5" key="1">
    <citation type="journal article" date="2020" name="mSystems">
        <title>Genome- and Community-Level Interaction Insights into Carbon Utilization and Element Cycling Functions of Hydrothermarchaeota in Hydrothermal Sediment.</title>
        <authorList>
            <person name="Zhou Z."/>
            <person name="Liu Y."/>
            <person name="Xu W."/>
            <person name="Pan J."/>
            <person name="Luo Z.H."/>
            <person name="Li M."/>
        </authorList>
    </citation>
    <scope>NUCLEOTIDE SEQUENCE [LARGE SCALE GENOMIC DNA]</scope>
    <source>
        <strain evidence="5">SpSt-82</strain>
    </source>
</reference>